<organism evidence="1 2">
    <name type="scientific">Oncorhynchus mykiss</name>
    <name type="common">Rainbow trout</name>
    <name type="synonym">Salmo gairdneri</name>
    <dbReference type="NCBI Taxonomy" id="8022"/>
    <lineage>
        <taxon>Eukaryota</taxon>
        <taxon>Metazoa</taxon>
        <taxon>Chordata</taxon>
        <taxon>Craniata</taxon>
        <taxon>Vertebrata</taxon>
        <taxon>Euteleostomi</taxon>
        <taxon>Actinopterygii</taxon>
        <taxon>Neopterygii</taxon>
        <taxon>Teleostei</taxon>
        <taxon>Protacanthopterygii</taxon>
        <taxon>Salmoniformes</taxon>
        <taxon>Salmonidae</taxon>
        <taxon>Salmoninae</taxon>
        <taxon>Oncorhynchus</taxon>
    </lineage>
</organism>
<protein>
    <submittedName>
        <fullName evidence="1">Uncharacterized protein</fullName>
    </submittedName>
</protein>
<proteinExistence type="predicted"/>
<reference evidence="1" key="2">
    <citation type="submission" date="2014-03" db="EMBL/GenBank/DDBJ databases">
        <authorList>
            <person name="Genoscope - CEA"/>
        </authorList>
    </citation>
    <scope>NUCLEOTIDE SEQUENCE</scope>
</reference>
<reference evidence="1" key="1">
    <citation type="journal article" date="2014" name="Nat. Commun.">
        <title>The rainbow trout genome provides novel insights into evolution after whole-genome duplication in vertebrates.</title>
        <authorList>
            <person name="Berthelot C."/>
            <person name="Brunet F."/>
            <person name="Chalopin D."/>
            <person name="Juanchich A."/>
            <person name="Bernard M."/>
            <person name="Noel B."/>
            <person name="Bento P."/>
            <person name="Da Silva C."/>
            <person name="Labadie K."/>
            <person name="Alberti A."/>
            <person name="Aury J.M."/>
            <person name="Louis A."/>
            <person name="Dehais P."/>
            <person name="Bardou P."/>
            <person name="Montfort J."/>
            <person name="Klopp C."/>
            <person name="Cabau C."/>
            <person name="Gaspin C."/>
            <person name="Thorgaard G.H."/>
            <person name="Boussaha M."/>
            <person name="Quillet E."/>
            <person name="Guyomard R."/>
            <person name="Galiana D."/>
            <person name="Bobe J."/>
            <person name="Volff J.N."/>
            <person name="Genet C."/>
            <person name="Wincker P."/>
            <person name="Jaillon O."/>
            <person name="Roest Crollius H."/>
            <person name="Guiguen Y."/>
        </authorList>
    </citation>
    <scope>NUCLEOTIDE SEQUENCE [LARGE SCALE GENOMIC DNA]</scope>
</reference>
<dbReference type="EMBL" id="FR904892">
    <property type="protein sequence ID" value="CDQ73292.1"/>
    <property type="molecule type" value="Genomic_DNA"/>
</dbReference>
<gene>
    <name evidence="1" type="ORF">GSONMT00026555001</name>
</gene>
<dbReference type="Proteomes" id="UP000193380">
    <property type="component" value="Unassembled WGS sequence"/>
</dbReference>
<dbReference type="AlphaFoldDB" id="A0A060X251"/>
<accession>A0A060X251</accession>
<evidence type="ECO:0000313" key="2">
    <source>
        <dbReference type="Proteomes" id="UP000193380"/>
    </source>
</evidence>
<evidence type="ECO:0000313" key="1">
    <source>
        <dbReference type="EMBL" id="CDQ73292.1"/>
    </source>
</evidence>
<name>A0A060X251_ONCMY</name>
<sequence>MAGSFGKIVLGVYVEIKRSDGKFTFVCHF</sequence>
<dbReference type="PaxDb" id="8022-A0A060X251"/>